<evidence type="ECO:0000259" key="10">
    <source>
        <dbReference type="Pfam" id="PF01909"/>
    </source>
</evidence>
<dbReference type="RefSeq" id="WP_025346104.1">
    <property type="nucleotide sequence ID" value="NZ_CP007201.1"/>
</dbReference>
<name>A0AA86AR80_SULMK</name>
<keyword evidence="2" id="KW-1277">Toxin-antitoxin system</keyword>
<evidence type="ECO:0000256" key="4">
    <source>
        <dbReference type="ARBA" id="ARBA00022695"/>
    </source>
</evidence>
<evidence type="ECO:0000256" key="9">
    <source>
        <dbReference type="ARBA" id="ARBA00038276"/>
    </source>
</evidence>
<dbReference type="Gene3D" id="3.30.460.10">
    <property type="entry name" value="Beta Polymerase, domain 2"/>
    <property type="match status" value="1"/>
</dbReference>
<dbReference type="GO" id="GO:0046872">
    <property type="term" value="F:metal ion binding"/>
    <property type="evidence" value="ECO:0007669"/>
    <property type="project" value="UniProtKB-KW"/>
</dbReference>
<keyword evidence="3" id="KW-0808">Transferase</keyword>
<evidence type="ECO:0000256" key="1">
    <source>
        <dbReference type="ARBA" id="ARBA00001946"/>
    </source>
</evidence>
<dbReference type="InterPro" id="IPR002934">
    <property type="entry name" value="Polymerase_NTP_transf_dom"/>
</dbReference>
<feature type="domain" description="Polymerase nucleotidyl transferase" evidence="10">
    <location>
        <begin position="13"/>
        <end position="96"/>
    </location>
</feature>
<dbReference type="KEGG" id="smul:SMUL_3047"/>
<evidence type="ECO:0000256" key="3">
    <source>
        <dbReference type="ARBA" id="ARBA00022679"/>
    </source>
</evidence>
<evidence type="ECO:0000256" key="8">
    <source>
        <dbReference type="ARBA" id="ARBA00022842"/>
    </source>
</evidence>
<dbReference type="PANTHER" id="PTHR33571">
    <property type="entry name" value="SSL8005 PROTEIN"/>
    <property type="match status" value="1"/>
</dbReference>
<dbReference type="Pfam" id="PF01909">
    <property type="entry name" value="NTP_transf_2"/>
    <property type="match status" value="1"/>
</dbReference>
<dbReference type="GO" id="GO:0016779">
    <property type="term" value="F:nucleotidyltransferase activity"/>
    <property type="evidence" value="ECO:0007669"/>
    <property type="project" value="UniProtKB-KW"/>
</dbReference>
<protein>
    <submittedName>
        <fullName evidence="11">Nucleotidyltransferase</fullName>
    </submittedName>
</protein>
<keyword evidence="6" id="KW-0547">Nucleotide-binding</keyword>
<keyword evidence="7" id="KW-0067">ATP-binding</keyword>
<comment type="similarity">
    <text evidence="9">Belongs to the MntA antitoxin family.</text>
</comment>
<evidence type="ECO:0000256" key="6">
    <source>
        <dbReference type="ARBA" id="ARBA00022741"/>
    </source>
</evidence>
<evidence type="ECO:0000313" key="12">
    <source>
        <dbReference type="Proteomes" id="UP000019322"/>
    </source>
</evidence>
<dbReference type="PANTHER" id="PTHR33571:SF12">
    <property type="entry name" value="BSL3053 PROTEIN"/>
    <property type="match status" value="1"/>
</dbReference>
<dbReference type="SUPFAM" id="SSF81301">
    <property type="entry name" value="Nucleotidyltransferase"/>
    <property type="match status" value="1"/>
</dbReference>
<evidence type="ECO:0000256" key="5">
    <source>
        <dbReference type="ARBA" id="ARBA00022723"/>
    </source>
</evidence>
<comment type="cofactor">
    <cofactor evidence="1">
        <name>Mg(2+)</name>
        <dbReference type="ChEBI" id="CHEBI:18420"/>
    </cofactor>
</comment>
<dbReference type="AlphaFoldDB" id="A0AA86AR80"/>
<dbReference type="Proteomes" id="UP000019322">
    <property type="component" value="Chromosome"/>
</dbReference>
<accession>A0AA86AR80</accession>
<proteinExistence type="inferred from homology"/>
<organism evidence="11 12">
    <name type="scientific">Sulfurospirillum multivorans (strain DM 12446 / JCM 15788 / NBRC 109480)</name>
    <dbReference type="NCBI Taxonomy" id="1150621"/>
    <lineage>
        <taxon>Bacteria</taxon>
        <taxon>Pseudomonadati</taxon>
        <taxon>Campylobacterota</taxon>
        <taxon>Epsilonproteobacteria</taxon>
        <taxon>Campylobacterales</taxon>
        <taxon>Sulfurospirillaceae</taxon>
        <taxon>Sulfurospirillum</taxon>
    </lineage>
</organism>
<sequence length="97" mass="10756">MSEKELILQKLSALKAQLASNYHITSLALFGSMARDEATQNSDVDVLVDFSQTPDLLTFIELEEKLKIALGKNVDLVPKRKLRAELSQSILKEAIAV</sequence>
<dbReference type="InterPro" id="IPR043519">
    <property type="entry name" value="NT_sf"/>
</dbReference>
<dbReference type="InterPro" id="IPR052038">
    <property type="entry name" value="Type-VII_TA_antitoxin"/>
</dbReference>
<dbReference type="GO" id="GO:0005524">
    <property type="term" value="F:ATP binding"/>
    <property type="evidence" value="ECO:0007669"/>
    <property type="project" value="UniProtKB-KW"/>
</dbReference>
<keyword evidence="4" id="KW-0548">Nucleotidyltransferase</keyword>
<dbReference type="CDD" id="cd05403">
    <property type="entry name" value="NT_KNTase_like"/>
    <property type="match status" value="1"/>
</dbReference>
<reference evidence="11 12" key="1">
    <citation type="journal article" date="2014" name="Environ. Microbiol.">
        <title>Insights into organohalide respiration and the versatile catabolism of Sulfurospirillum multivorans gained from comparative genomics and physiological studies.</title>
        <authorList>
            <person name="Goris T."/>
            <person name="Schubert T."/>
            <person name="Gadkari J."/>
            <person name="Wubet T."/>
            <person name="Tarkka M."/>
            <person name="Buscot F."/>
            <person name="Adrian L."/>
            <person name="Diekert G."/>
        </authorList>
    </citation>
    <scope>NUCLEOTIDE SEQUENCE [LARGE SCALE GENOMIC DNA]</scope>
    <source>
        <strain evidence="12">DM 12446 / JCM 15788 / NBRC 109480</strain>
    </source>
</reference>
<evidence type="ECO:0000256" key="2">
    <source>
        <dbReference type="ARBA" id="ARBA00022649"/>
    </source>
</evidence>
<evidence type="ECO:0000256" key="7">
    <source>
        <dbReference type="ARBA" id="ARBA00022840"/>
    </source>
</evidence>
<keyword evidence="8" id="KW-0460">Magnesium</keyword>
<dbReference type="EMBL" id="CP007201">
    <property type="protein sequence ID" value="AHJ14276.1"/>
    <property type="molecule type" value="Genomic_DNA"/>
</dbReference>
<gene>
    <name evidence="11" type="ORF">SMUL_3047</name>
</gene>
<keyword evidence="5" id="KW-0479">Metal-binding</keyword>
<evidence type="ECO:0000313" key="11">
    <source>
        <dbReference type="EMBL" id="AHJ14276.1"/>
    </source>
</evidence>